<dbReference type="EMBL" id="ML121537">
    <property type="protein sequence ID" value="RPB25473.1"/>
    <property type="molecule type" value="Genomic_DNA"/>
</dbReference>
<protein>
    <submittedName>
        <fullName evidence="1">Uncharacterized protein</fullName>
    </submittedName>
</protein>
<dbReference type="InParanoid" id="A0A3N4LRC5"/>
<dbReference type="AlphaFoldDB" id="A0A3N4LRC5"/>
<organism evidence="1 2">
    <name type="scientific">Terfezia boudieri ATCC MYA-4762</name>
    <dbReference type="NCBI Taxonomy" id="1051890"/>
    <lineage>
        <taxon>Eukaryota</taxon>
        <taxon>Fungi</taxon>
        <taxon>Dikarya</taxon>
        <taxon>Ascomycota</taxon>
        <taxon>Pezizomycotina</taxon>
        <taxon>Pezizomycetes</taxon>
        <taxon>Pezizales</taxon>
        <taxon>Pezizaceae</taxon>
        <taxon>Terfezia</taxon>
    </lineage>
</organism>
<sequence length="356" mass="39821">MGKSNRIQIYLPVEPIQPPTINGQPVTDVLENKPALKQAEDCGGHGRALEIFYEQVNRQPAMSVSKLMNLIELSLRCKYESAFPDDFLAVQIRPGHETSRDDSSFTRAAKLYVATNEKFSQPPKILAATEKFSQKVSRHLVSCPGLVQIVKAVLGHKRLSQQALIPGTTITVDEVCSTRLIRFIAINSDYSSSGIGFIDAPYIWLWVLFKIPSCFIICSWTTIQEEENPTSPLEYVWSNLETFVELKSTMYNNGKEVAIGVMHYGARMSKLVNQTDTRATNDNMKQRVVKAPWRAIPSSEIDLCTCDYIARNAASAPYGDALLCLDRSGTVYCNEVHQWKLTVRGEHVITEISVGI</sequence>
<evidence type="ECO:0000313" key="1">
    <source>
        <dbReference type="EMBL" id="RPB25473.1"/>
    </source>
</evidence>
<proteinExistence type="predicted"/>
<name>A0A3N4LRC5_9PEZI</name>
<dbReference type="Proteomes" id="UP000267821">
    <property type="component" value="Unassembled WGS sequence"/>
</dbReference>
<keyword evidence="2" id="KW-1185">Reference proteome</keyword>
<gene>
    <name evidence="1" type="ORF">L211DRAFT_847839</name>
</gene>
<evidence type="ECO:0000313" key="2">
    <source>
        <dbReference type="Proteomes" id="UP000267821"/>
    </source>
</evidence>
<reference evidence="1 2" key="1">
    <citation type="journal article" date="2018" name="Nat. Ecol. Evol.">
        <title>Pezizomycetes genomes reveal the molecular basis of ectomycorrhizal truffle lifestyle.</title>
        <authorList>
            <person name="Murat C."/>
            <person name="Payen T."/>
            <person name="Noel B."/>
            <person name="Kuo A."/>
            <person name="Morin E."/>
            <person name="Chen J."/>
            <person name="Kohler A."/>
            <person name="Krizsan K."/>
            <person name="Balestrini R."/>
            <person name="Da Silva C."/>
            <person name="Montanini B."/>
            <person name="Hainaut M."/>
            <person name="Levati E."/>
            <person name="Barry K.W."/>
            <person name="Belfiori B."/>
            <person name="Cichocki N."/>
            <person name="Clum A."/>
            <person name="Dockter R.B."/>
            <person name="Fauchery L."/>
            <person name="Guy J."/>
            <person name="Iotti M."/>
            <person name="Le Tacon F."/>
            <person name="Lindquist E.A."/>
            <person name="Lipzen A."/>
            <person name="Malagnac F."/>
            <person name="Mello A."/>
            <person name="Molinier V."/>
            <person name="Miyauchi S."/>
            <person name="Poulain J."/>
            <person name="Riccioni C."/>
            <person name="Rubini A."/>
            <person name="Sitrit Y."/>
            <person name="Splivallo R."/>
            <person name="Traeger S."/>
            <person name="Wang M."/>
            <person name="Zifcakova L."/>
            <person name="Wipf D."/>
            <person name="Zambonelli A."/>
            <person name="Paolocci F."/>
            <person name="Nowrousian M."/>
            <person name="Ottonello S."/>
            <person name="Baldrian P."/>
            <person name="Spatafora J.W."/>
            <person name="Henrissat B."/>
            <person name="Nagy L.G."/>
            <person name="Aury J.M."/>
            <person name="Wincker P."/>
            <person name="Grigoriev I.V."/>
            <person name="Bonfante P."/>
            <person name="Martin F.M."/>
        </authorList>
    </citation>
    <scope>NUCLEOTIDE SEQUENCE [LARGE SCALE GENOMIC DNA]</scope>
    <source>
        <strain evidence="1 2">ATCC MYA-4762</strain>
    </source>
</reference>
<accession>A0A3N4LRC5</accession>